<gene>
    <name evidence="1" type="ORF">BofuT4_uP005430.1</name>
</gene>
<evidence type="ECO:0000313" key="2">
    <source>
        <dbReference type="Proteomes" id="UP000008177"/>
    </source>
</evidence>
<name>G2Y3Z4_BOTF4</name>
<dbReference type="Proteomes" id="UP000008177">
    <property type="component" value="Unplaced contigs"/>
</dbReference>
<organism evidence="1 2">
    <name type="scientific">Botryotinia fuckeliana (strain T4)</name>
    <name type="common">Noble rot fungus</name>
    <name type="synonym">Botrytis cinerea</name>
    <dbReference type="NCBI Taxonomy" id="999810"/>
    <lineage>
        <taxon>Eukaryota</taxon>
        <taxon>Fungi</taxon>
        <taxon>Dikarya</taxon>
        <taxon>Ascomycota</taxon>
        <taxon>Pezizomycotina</taxon>
        <taxon>Leotiomycetes</taxon>
        <taxon>Helotiales</taxon>
        <taxon>Sclerotiniaceae</taxon>
        <taxon>Botrytis</taxon>
    </lineage>
</organism>
<dbReference type="AlphaFoldDB" id="G2Y3Z4"/>
<evidence type="ECO:0000313" key="1">
    <source>
        <dbReference type="EMBL" id="CCD47384.1"/>
    </source>
</evidence>
<dbReference type="HOGENOM" id="CLU_2739713_0_0_1"/>
<dbReference type="InParanoid" id="G2Y3Z4"/>
<proteinExistence type="predicted"/>
<protein>
    <submittedName>
        <fullName evidence="1">Uncharacterized protein</fullName>
    </submittedName>
</protein>
<sequence length="71" mass="8246">MYRLGELSLLLQTMRRFTEVFIDVDLLTCGQIAISVNPIRNLRLKLRARNPCTYLGNSFLKETCISCCKKY</sequence>
<accession>G2Y3Z4</accession>
<dbReference type="EMBL" id="FQ790286">
    <property type="protein sequence ID" value="CCD47384.1"/>
    <property type="molecule type" value="Genomic_DNA"/>
</dbReference>
<reference evidence="2" key="1">
    <citation type="journal article" date="2011" name="PLoS Genet.">
        <title>Genomic analysis of the necrotrophic fungal pathogens Sclerotinia sclerotiorum and Botrytis cinerea.</title>
        <authorList>
            <person name="Amselem J."/>
            <person name="Cuomo C.A."/>
            <person name="van Kan J.A."/>
            <person name="Viaud M."/>
            <person name="Benito E.P."/>
            <person name="Couloux A."/>
            <person name="Coutinho P.M."/>
            <person name="de Vries R.P."/>
            <person name="Dyer P.S."/>
            <person name="Fillinger S."/>
            <person name="Fournier E."/>
            <person name="Gout L."/>
            <person name="Hahn M."/>
            <person name="Kohn L."/>
            <person name="Lapalu N."/>
            <person name="Plummer K.M."/>
            <person name="Pradier J.M."/>
            <person name="Quevillon E."/>
            <person name="Sharon A."/>
            <person name="Simon A."/>
            <person name="ten Have A."/>
            <person name="Tudzynski B."/>
            <person name="Tudzynski P."/>
            <person name="Wincker P."/>
            <person name="Andrew M."/>
            <person name="Anthouard V."/>
            <person name="Beever R.E."/>
            <person name="Beffa R."/>
            <person name="Benoit I."/>
            <person name="Bouzid O."/>
            <person name="Brault B."/>
            <person name="Chen Z."/>
            <person name="Choquer M."/>
            <person name="Collemare J."/>
            <person name="Cotton P."/>
            <person name="Danchin E.G."/>
            <person name="Da Silva C."/>
            <person name="Gautier A."/>
            <person name="Giraud C."/>
            <person name="Giraud T."/>
            <person name="Gonzalez C."/>
            <person name="Grossetete S."/>
            <person name="Guldener U."/>
            <person name="Henrissat B."/>
            <person name="Howlett B.J."/>
            <person name="Kodira C."/>
            <person name="Kretschmer M."/>
            <person name="Lappartient A."/>
            <person name="Leroch M."/>
            <person name="Levis C."/>
            <person name="Mauceli E."/>
            <person name="Neuveglise C."/>
            <person name="Oeser B."/>
            <person name="Pearson M."/>
            <person name="Poulain J."/>
            <person name="Poussereau N."/>
            <person name="Quesneville H."/>
            <person name="Rascle C."/>
            <person name="Schumacher J."/>
            <person name="Segurens B."/>
            <person name="Sexton A."/>
            <person name="Silva E."/>
            <person name="Sirven C."/>
            <person name="Soanes D.M."/>
            <person name="Talbot N.J."/>
            <person name="Templeton M."/>
            <person name="Yandava C."/>
            <person name="Yarden O."/>
            <person name="Zeng Q."/>
            <person name="Rollins J.A."/>
            <person name="Lebrun M.H."/>
            <person name="Dickman M."/>
        </authorList>
    </citation>
    <scope>NUCLEOTIDE SEQUENCE [LARGE SCALE GENOMIC DNA]</scope>
    <source>
        <strain evidence="2">T4</strain>
    </source>
</reference>